<comment type="similarity">
    <text evidence="1">Belongs to the LysR transcriptional regulatory family.</text>
</comment>
<dbReference type="PROSITE" id="PS50931">
    <property type="entry name" value="HTH_LYSR"/>
    <property type="match status" value="1"/>
</dbReference>
<feature type="domain" description="HTH lysR-type" evidence="5">
    <location>
        <begin position="3"/>
        <end position="60"/>
    </location>
</feature>
<dbReference type="InterPro" id="IPR036388">
    <property type="entry name" value="WH-like_DNA-bd_sf"/>
</dbReference>
<dbReference type="Proteomes" id="UP000292424">
    <property type="component" value="Chromosome"/>
</dbReference>
<protein>
    <submittedName>
        <fullName evidence="6">LysR family transcriptional regulator</fullName>
    </submittedName>
</protein>
<keyword evidence="2" id="KW-0805">Transcription regulation</keyword>
<dbReference type="SUPFAM" id="SSF46785">
    <property type="entry name" value="Winged helix' DNA-binding domain"/>
    <property type="match status" value="1"/>
</dbReference>
<reference evidence="6 7" key="1">
    <citation type="submission" date="2019-09" db="EMBL/GenBank/DDBJ databases">
        <title>Complete genome sequence of Arachidicoccus sp. B3-10 isolated from apple orchard soil.</title>
        <authorList>
            <person name="Kim H.S."/>
            <person name="Han K.-I."/>
            <person name="Suh M.K."/>
            <person name="Lee K.C."/>
            <person name="Eom M.K."/>
            <person name="Kim J.-S."/>
            <person name="Kang S.W."/>
            <person name="Sin Y."/>
            <person name="Lee J.-S."/>
        </authorList>
    </citation>
    <scope>NUCLEOTIDE SEQUENCE [LARGE SCALE GENOMIC DNA]</scope>
    <source>
        <strain evidence="6 7">B3-10</strain>
    </source>
</reference>
<dbReference type="AlphaFoldDB" id="A0A5P2FXE9"/>
<evidence type="ECO:0000256" key="1">
    <source>
        <dbReference type="ARBA" id="ARBA00009437"/>
    </source>
</evidence>
<evidence type="ECO:0000256" key="4">
    <source>
        <dbReference type="ARBA" id="ARBA00023163"/>
    </source>
</evidence>
<evidence type="ECO:0000259" key="5">
    <source>
        <dbReference type="PROSITE" id="PS50931"/>
    </source>
</evidence>
<organism evidence="6 7">
    <name type="scientific">Rhizosphaericola mali</name>
    <dbReference type="NCBI Taxonomy" id="2545455"/>
    <lineage>
        <taxon>Bacteria</taxon>
        <taxon>Pseudomonadati</taxon>
        <taxon>Bacteroidota</taxon>
        <taxon>Chitinophagia</taxon>
        <taxon>Chitinophagales</taxon>
        <taxon>Chitinophagaceae</taxon>
        <taxon>Rhizosphaericola</taxon>
    </lineage>
</organism>
<dbReference type="CDD" id="cd05466">
    <property type="entry name" value="PBP2_LTTR_substrate"/>
    <property type="match status" value="1"/>
</dbReference>
<dbReference type="RefSeq" id="WP_131329083.1">
    <property type="nucleotide sequence ID" value="NZ_CP044016.1"/>
</dbReference>
<sequence length="311" mass="36104">MQTNFEWFRTFKAIYETETMSGAAKQLFVSQPGVGLHLNALEAYTGYPLFERTGRKMIPTERGHLLYEQLQNSLETLEDIESRFRKKSGKDRPTVSVGMCVESFQQNLEKYIPEIDFNLIMQFGENEKLIEWLENGTLDFILTTRPQFNTNTVYEPFTQEQMVLVAGRDTDLTEWNTLNLSNKDDVMHWLTGQLWYNTATDVNHLKQFWEANFNTRPDFVPNFIVPNKFSIIRCLSLGKGLAVIPDFLCKEAVQNGDIRIIWEGYKPVVNVMHFGKRKNPVAAKQIIWLEERLRSEFKEQATSFPHTLAVG</sequence>
<dbReference type="GO" id="GO:0003700">
    <property type="term" value="F:DNA-binding transcription factor activity"/>
    <property type="evidence" value="ECO:0007669"/>
    <property type="project" value="InterPro"/>
</dbReference>
<dbReference type="EMBL" id="CP044016">
    <property type="protein sequence ID" value="QES88196.1"/>
    <property type="molecule type" value="Genomic_DNA"/>
</dbReference>
<evidence type="ECO:0000313" key="7">
    <source>
        <dbReference type="Proteomes" id="UP000292424"/>
    </source>
</evidence>
<keyword evidence="3" id="KW-0238">DNA-binding</keyword>
<evidence type="ECO:0000256" key="2">
    <source>
        <dbReference type="ARBA" id="ARBA00023015"/>
    </source>
</evidence>
<proteinExistence type="inferred from homology"/>
<evidence type="ECO:0000256" key="3">
    <source>
        <dbReference type="ARBA" id="ARBA00023125"/>
    </source>
</evidence>
<dbReference type="Gene3D" id="1.10.10.10">
    <property type="entry name" value="Winged helix-like DNA-binding domain superfamily/Winged helix DNA-binding domain"/>
    <property type="match status" value="1"/>
</dbReference>
<keyword evidence="4" id="KW-0804">Transcription</keyword>
<dbReference type="Gene3D" id="3.40.190.10">
    <property type="entry name" value="Periplasmic binding protein-like II"/>
    <property type="match status" value="2"/>
</dbReference>
<dbReference type="Pfam" id="PF03466">
    <property type="entry name" value="LysR_substrate"/>
    <property type="match status" value="1"/>
</dbReference>
<dbReference type="InterPro" id="IPR000847">
    <property type="entry name" value="LysR_HTH_N"/>
</dbReference>
<dbReference type="Pfam" id="PF00126">
    <property type="entry name" value="HTH_1"/>
    <property type="match status" value="1"/>
</dbReference>
<dbReference type="KEGG" id="arac:E0W69_005780"/>
<dbReference type="OrthoDB" id="646694at2"/>
<dbReference type="GO" id="GO:0000976">
    <property type="term" value="F:transcription cis-regulatory region binding"/>
    <property type="evidence" value="ECO:0007669"/>
    <property type="project" value="TreeGrafter"/>
</dbReference>
<dbReference type="SUPFAM" id="SSF53850">
    <property type="entry name" value="Periplasmic binding protein-like II"/>
    <property type="match status" value="1"/>
</dbReference>
<accession>A0A5P2FXE9</accession>
<keyword evidence="7" id="KW-1185">Reference proteome</keyword>
<dbReference type="PRINTS" id="PR00039">
    <property type="entry name" value="HTHLYSR"/>
</dbReference>
<dbReference type="InterPro" id="IPR005119">
    <property type="entry name" value="LysR_subst-bd"/>
</dbReference>
<evidence type="ECO:0000313" key="6">
    <source>
        <dbReference type="EMBL" id="QES88196.1"/>
    </source>
</evidence>
<dbReference type="InterPro" id="IPR036390">
    <property type="entry name" value="WH_DNA-bd_sf"/>
</dbReference>
<dbReference type="PANTHER" id="PTHR30126:SF39">
    <property type="entry name" value="HTH-TYPE TRANSCRIPTIONAL REGULATOR CYSL"/>
    <property type="match status" value="1"/>
</dbReference>
<name>A0A5P2FXE9_9BACT</name>
<dbReference type="PANTHER" id="PTHR30126">
    <property type="entry name" value="HTH-TYPE TRANSCRIPTIONAL REGULATOR"/>
    <property type="match status" value="1"/>
</dbReference>
<gene>
    <name evidence="6" type="ORF">E0W69_005780</name>
</gene>